<feature type="domain" description="Fungal-type protein kinase" evidence="1">
    <location>
        <begin position="15"/>
        <end position="206"/>
    </location>
</feature>
<evidence type="ECO:0000313" key="2">
    <source>
        <dbReference type="EMBL" id="VWP00063.1"/>
    </source>
</evidence>
<accession>A0A5K1K3I3</accession>
<dbReference type="EMBL" id="LR728129">
    <property type="protein sequence ID" value="VWP00063.1"/>
    <property type="molecule type" value="Genomic_DNA"/>
</dbReference>
<dbReference type="Pfam" id="PF17667">
    <property type="entry name" value="Pkinase_fungal"/>
    <property type="match status" value="1"/>
</dbReference>
<proteinExistence type="predicted"/>
<organism evidence="2">
    <name type="scientific">Ganoderma boninense</name>
    <dbReference type="NCBI Taxonomy" id="34458"/>
    <lineage>
        <taxon>Eukaryota</taxon>
        <taxon>Fungi</taxon>
        <taxon>Dikarya</taxon>
        <taxon>Basidiomycota</taxon>
        <taxon>Agaricomycotina</taxon>
        <taxon>Agaricomycetes</taxon>
        <taxon>Polyporales</taxon>
        <taxon>Polyporaceae</taxon>
        <taxon>Ganoderma</taxon>
    </lineage>
</organism>
<gene>
    <name evidence="2" type="primary">I1S0N5</name>
</gene>
<name>A0A5K1K3I3_9APHY</name>
<protein>
    <recommendedName>
        <fullName evidence="1">Fungal-type protein kinase domain-containing protein</fullName>
    </recommendedName>
</protein>
<evidence type="ECO:0000259" key="1">
    <source>
        <dbReference type="Pfam" id="PF17667"/>
    </source>
</evidence>
<dbReference type="InterPro" id="IPR040976">
    <property type="entry name" value="Pkinase_fungal"/>
</dbReference>
<dbReference type="AlphaFoldDB" id="A0A5K1K3I3"/>
<sequence length="352" mass="39168">MTVSAHRPSNTTPKMQDVQPHRVVFDDVGKPRRKYQGPEQLVRTMRMAFVSHNLSHDSAAHRDLRSGSPGMLQRDLSAGNILTYSTPSSEEGEFKEREAMDTKKIEGSLTDVEYATLPHPDLNSDSEGPKTAHCDELEMTTVSNCTLYTLLHVFDLPQQEPGAAAFMASSLLWGDLQGVKPGETVPSRTETPAADIESFAWVFVFVVYKHALENFKMEQDRKKKDLREEFDTLFPCPGSSAETVLHARYIMRLPGSNQHILRHIQSQAESPDPGHFCDLFSSILEEILAAQLPSVNTAKHSLLRTQIVKRVGLVPASQPLELVHDDILGFLEGYLGLVGKPLRKRSSHSAGM</sequence>
<reference evidence="2" key="1">
    <citation type="submission" date="2019-10" db="EMBL/GenBank/DDBJ databases">
        <authorList>
            <person name="Nor Muhammad N."/>
        </authorList>
    </citation>
    <scope>NUCLEOTIDE SEQUENCE</scope>
</reference>